<keyword evidence="4" id="KW-1185">Reference proteome</keyword>
<dbReference type="AlphaFoldDB" id="A0A2G2YX23"/>
<dbReference type="EMBL" id="AYRZ02000008">
    <property type="protein sequence ID" value="PHT74307.1"/>
    <property type="molecule type" value="Genomic_DNA"/>
</dbReference>
<dbReference type="Gene3D" id="3.30.230.80">
    <property type="match status" value="1"/>
</dbReference>
<evidence type="ECO:0000256" key="2">
    <source>
        <dbReference type="ARBA" id="ARBA00023186"/>
    </source>
</evidence>
<dbReference type="InterPro" id="IPR001404">
    <property type="entry name" value="Hsp90_fam"/>
</dbReference>
<dbReference type="InterPro" id="IPR020568">
    <property type="entry name" value="Ribosomal_Su5_D2-typ_SF"/>
</dbReference>
<comment type="similarity">
    <text evidence="1">Belongs to the heat shock protein 90 family.</text>
</comment>
<proteinExistence type="inferred from homology"/>
<dbReference type="GO" id="GO:0140662">
    <property type="term" value="F:ATP-dependent protein folding chaperone"/>
    <property type="evidence" value="ECO:0007669"/>
    <property type="project" value="InterPro"/>
</dbReference>
<evidence type="ECO:0008006" key="5">
    <source>
        <dbReference type="Google" id="ProtNLM"/>
    </source>
</evidence>
<sequence>MDATSKDLNFADENTSASDKQVLIFALCDKLCRCPVGKLEHPNGYPNICLILAQYLEKQFPEMWRTTSHIGVGCDHCGMCPIVGKQYKCKDCKEKIGAWRMFIMDNCEELTPEYLGFLKGVVDSDYLSLNISPEMLHQSKILKVIGKNLLKKCIEMFNEIAESKEGLKLADIFAKALSTFRFETFHEQLGVTSKHLKEEC</sequence>
<dbReference type="SUPFAM" id="SSF57850">
    <property type="entry name" value="RING/U-box"/>
    <property type="match status" value="1"/>
</dbReference>
<comment type="caution">
    <text evidence="3">The sequence shown here is derived from an EMBL/GenBank/DDBJ whole genome shotgun (WGS) entry which is preliminary data.</text>
</comment>
<organism evidence="3 4">
    <name type="scientific">Capsicum annuum</name>
    <name type="common">Capsicum pepper</name>
    <dbReference type="NCBI Taxonomy" id="4072"/>
    <lineage>
        <taxon>Eukaryota</taxon>
        <taxon>Viridiplantae</taxon>
        <taxon>Streptophyta</taxon>
        <taxon>Embryophyta</taxon>
        <taxon>Tracheophyta</taxon>
        <taxon>Spermatophyta</taxon>
        <taxon>Magnoliopsida</taxon>
        <taxon>eudicotyledons</taxon>
        <taxon>Gunneridae</taxon>
        <taxon>Pentapetalae</taxon>
        <taxon>asterids</taxon>
        <taxon>lamiids</taxon>
        <taxon>Solanales</taxon>
        <taxon>Solanaceae</taxon>
        <taxon>Solanoideae</taxon>
        <taxon>Capsiceae</taxon>
        <taxon>Capsicum</taxon>
    </lineage>
</organism>
<keyword evidence="2" id="KW-0143">Chaperone</keyword>
<dbReference type="Gramene" id="PHT74307">
    <property type="protein sequence ID" value="PHT74307"/>
    <property type="gene ID" value="T459_21584"/>
</dbReference>
<name>A0A2G2YX23_CAPAN</name>
<evidence type="ECO:0000313" key="4">
    <source>
        <dbReference type="Proteomes" id="UP000222542"/>
    </source>
</evidence>
<accession>A0A2G2YX23</accession>
<reference evidence="3 4" key="1">
    <citation type="journal article" date="2014" name="Nat. Genet.">
        <title>Genome sequence of the hot pepper provides insights into the evolution of pungency in Capsicum species.</title>
        <authorList>
            <person name="Kim S."/>
            <person name="Park M."/>
            <person name="Yeom S.I."/>
            <person name="Kim Y.M."/>
            <person name="Lee J.M."/>
            <person name="Lee H.A."/>
            <person name="Seo E."/>
            <person name="Choi J."/>
            <person name="Cheong K."/>
            <person name="Kim K.T."/>
            <person name="Jung K."/>
            <person name="Lee G.W."/>
            <person name="Oh S.K."/>
            <person name="Bae C."/>
            <person name="Kim S.B."/>
            <person name="Lee H.Y."/>
            <person name="Kim S.Y."/>
            <person name="Kim M.S."/>
            <person name="Kang B.C."/>
            <person name="Jo Y.D."/>
            <person name="Yang H.B."/>
            <person name="Jeong H.J."/>
            <person name="Kang W.H."/>
            <person name="Kwon J.K."/>
            <person name="Shin C."/>
            <person name="Lim J.Y."/>
            <person name="Park J.H."/>
            <person name="Huh J.H."/>
            <person name="Kim J.S."/>
            <person name="Kim B.D."/>
            <person name="Cohen O."/>
            <person name="Paran I."/>
            <person name="Suh M.C."/>
            <person name="Lee S.B."/>
            <person name="Kim Y.K."/>
            <person name="Shin Y."/>
            <person name="Noh S.J."/>
            <person name="Park J."/>
            <person name="Seo Y.S."/>
            <person name="Kwon S.Y."/>
            <person name="Kim H.A."/>
            <person name="Park J.M."/>
            <person name="Kim H.J."/>
            <person name="Choi S.B."/>
            <person name="Bosland P.W."/>
            <person name="Reeves G."/>
            <person name="Jo S.H."/>
            <person name="Lee B.W."/>
            <person name="Cho H.T."/>
            <person name="Choi H.S."/>
            <person name="Lee M.S."/>
            <person name="Yu Y."/>
            <person name="Do Choi Y."/>
            <person name="Park B.S."/>
            <person name="van Deynze A."/>
            <person name="Ashrafi H."/>
            <person name="Hill T."/>
            <person name="Kim W.T."/>
            <person name="Pai H.S."/>
            <person name="Ahn H.K."/>
            <person name="Yeam I."/>
            <person name="Giovannoni J.J."/>
            <person name="Rose J.K."/>
            <person name="Sorensen I."/>
            <person name="Lee S.J."/>
            <person name="Kim R.W."/>
            <person name="Choi I.Y."/>
            <person name="Choi B.S."/>
            <person name="Lim J.S."/>
            <person name="Lee Y.H."/>
            <person name="Choi D."/>
        </authorList>
    </citation>
    <scope>NUCLEOTIDE SEQUENCE [LARGE SCALE GENOMIC DNA]</scope>
    <source>
        <strain evidence="4">cv. CM334</strain>
    </source>
</reference>
<dbReference type="STRING" id="4072.A0A2G2YX23"/>
<dbReference type="Pfam" id="PF00183">
    <property type="entry name" value="HSP90"/>
    <property type="match status" value="1"/>
</dbReference>
<evidence type="ECO:0000313" key="3">
    <source>
        <dbReference type="EMBL" id="PHT74307.1"/>
    </source>
</evidence>
<dbReference type="PANTHER" id="PTHR11528">
    <property type="entry name" value="HEAT SHOCK PROTEIN 90 FAMILY MEMBER"/>
    <property type="match status" value="1"/>
</dbReference>
<dbReference type="GO" id="GO:0051082">
    <property type="term" value="F:unfolded protein binding"/>
    <property type="evidence" value="ECO:0007669"/>
    <property type="project" value="InterPro"/>
</dbReference>
<dbReference type="SUPFAM" id="SSF54211">
    <property type="entry name" value="Ribosomal protein S5 domain 2-like"/>
    <property type="match status" value="1"/>
</dbReference>
<gene>
    <name evidence="3" type="ORF">T459_21584</name>
</gene>
<reference evidence="3 4" key="2">
    <citation type="journal article" date="2017" name="Genome Biol.">
        <title>New reference genome sequences of hot pepper reveal the massive evolution of plant disease-resistance genes by retroduplication.</title>
        <authorList>
            <person name="Kim S."/>
            <person name="Park J."/>
            <person name="Yeom S.I."/>
            <person name="Kim Y.M."/>
            <person name="Seo E."/>
            <person name="Kim K.T."/>
            <person name="Kim M.S."/>
            <person name="Lee J.M."/>
            <person name="Cheong K."/>
            <person name="Shin H.S."/>
            <person name="Kim S.B."/>
            <person name="Han K."/>
            <person name="Lee J."/>
            <person name="Park M."/>
            <person name="Lee H.A."/>
            <person name="Lee H.Y."/>
            <person name="Lee Y."/>
            <person name="Oh S."/>
            <person name="Lee J.H."/>
            <person name="Choi E."/>
            <person name="Choi E."/>
            <person name="Lee S.E."/>
            <person name="Jeon J."/>
            <person name="Kim H."/>
            <person name="Choi G."/>
            <person name="Song H."/>
            <person name="Lee J."/>
            <person name="Lee S.C."/>
            <person name="Kwon J.K."/>
            <person name="Lee H.Y."/>
            <person name="Koo N."/>
            <person name="Hong Y."/>
            <person name="Kim R.W."/>
            <person name="Kang W.H."/>
            <person name="Huh J.H."/>
            <person name="Kang B.C."/>
            <person name="Yang T.J."/>
            <person name="Lee Y.H."/>
            <person name="Bennetzen J.L."/>
            <person name="Choi D."/>
        </authorList>
    </citation>
    <scope>NUCLEOTIDE SEQUENCE [LARGE SCALE GENOMIC DNA]</scope>
    <source>
        <strain evidence="4">cv. CM334</strain>
    </source>
</reference>
<protein>
    <recommendedName>
        <fullName evidence="5">Heat shock protein 82</fullName>
    </recommendedName>
</protein>
<dbReference type="GO" id="GO:0005524">
    <property type="term" value="F:ATP binding"/>
    <property type="evidence" value="ECO:0007669"/>
    <property type="project" value="InterPro"/>
</dbReference>
<evidence type="ECO:0000256" key="1">
    <source>
        <dbReference type="ARBA" id="ARBA00008239"/>
    </source>
</evidence>
<dbReference type="Proteomes" id="UP000222542">
    <property type="component" value="Unassembled WGS sequence"/>
</dbReference>
<dbReference type="GO" id="GO:0016887">
    <property type="term" value="F:ATP hydrolysis activity"/>
    <property type="evidence" value="ECO:0007669"/>
    <property type="project" value="InterPro"/>
</dbReference>